<comment type="caution">
    <text evidence="1">The sequence shown here is derived from an EMBL/GenBank/DDBJ whole genome shotgun (WGS) entry which is preliminary data.</text>
</comment>
<accession>A0A3M8T150</accession>
<name>A0A3M8T150_PSEPU</name>
<dbReference type="AlphaFoldDB" id="A0A3M8T150"/>
<proteinExistence type="predicted"/>
<dbReference type="Proteomes" id="UP000278162">
    <property type="component" value="Unassembled WGS sequence"/>
</dbReference>
<reference evidence="1 2" key="1">
    <citation type="submission" date="2018-10" db="EMBL/GenBank/DDBJ databases">
        <title>An outbreak of IMP-63 producing strain in France.</title>
        <authorList>
            <person name="Bour M."/>
            <person name="Liapis E."/>
            <person name="Plesiat P."/>
        </authorList>
    </citation>
    <scope>NUCLEOTIDE SEQUENCE [LARGE SCALE GENOMIC DNA]</scope>
    <source>
        <strain evidence="1 2">12917</strain>
    </source>
</reference>
<dbReference type="EMBL" id="RJAI01000039">
    <property type="protein sequence ID" value="RNF87428.1"/>
    <property type="molecule type" value="Genomic_DNA"/>
</dbReference>
<evidence type="ECO:0000313" key="1">
    <source>
        <dbReference type="EMBL" id="RNF87428.1"/>
    </source>
</evidence>
<protein>
    <submittedName>
        <fullName evidence="1">Uncharacterized protein</fullName>
    </submittedName>
</protein>
<sequence length="60" mass="6309">MCRDGLRSSPGNLCREAEILGLLRSPSRHKAAPTRGLQLLRVGPSLAEQISPVANGGCPT</sequence>
<evidence type="ECO:0000313" key="2">
    <source>
        <dbReference type="Proteomes" id="UP000278162"/>
    </source>
</evidence>
<gene>
    <name evidence="1" type="ORF">EFK07_16870</name>
</gene>
<organism evidence="1 2">
    <name type="scientific">Pseudomonas putida</name>
    <name type="common">Arthrobacter siderocapsulatus</name>
    <dbReference type="NCBI Taxonomy" id="303"/>
    <lineage>
        <taxon>Bacteria</taxon>
        <taxon>Pseudomonadati</taxon>
        <taxon>Pseudomonadota</taxon>
        <taxon>Gammaproteobacteria</taxon>
        <taxon>Pseudomonadales</taxon>
        <taxon>Pseudomonadaceae</taxon>
        <taxon>Pseudomonas</taxon>
    </lineage>
</organism>